<evidence type="ECO:0000256" key="1">
    <source>
        <dbReference type="ARBA" id="ARBA00022664"/>
    </source>
</evidence>
<dbReference type="InterPro" id="IPR036483">
    <property type="entry name" value="PWI_dom_sf"/>
</dbReference>
<dbReference type="PANTHER" id="PTHR18806:SF4">
    <property type="entry name" value="RNA-BINDING PROTEIN 25"/>
    <property type="match status" value="1"/>
</dbReference>
<dbReference type="SMART" id="SM00311">
    <property type="entry name" value="PWI"/>
    <property type="match status" value="1"/>
</dbReference>
<organism evidence="5">
    <name type="scientific">Volvox carteri f. nagariensis</name>
    <dbReference type="NCBI Taxonomy" id="3068"/>
    <lineage>
        <taxon>Eukaryota</taxon>
        <taxon>Viridiplantae</taxon>
        <taxon>Chlorophyta</taxon>
        <taxon>core chlorophytes</taxon>
        <taxon>Chlorophyceae</taxon>
        <taxon>CS clade</taxon>
        <taxon>Chlamydomonadales</taxon>
        <taxon>Volvocaceae</taxon>
        <taxon>Volvox</taxon>
    </lineage>
</organism>
<sequence length="145" mass="15551">MLAVTDSQPPTGPAHPAPAAAAAPLAQAARPPIDSKAALKAMMDSIPTSKEGVFSYPIKWGHYNAAAMGEKFKGWVSSKVEQLLGVQEPTLVDYVVKLLGQHTAPNMLHAELNPVLDNDTETFVIKLYRMVIYETEKAALGLGQP</sequence>
<dbReference type="GeneID" id="9627766"/>
<dbReference type="InParanoid" id="D8U2V9"/>
<feature type="compositionally biased region" description="Low complexity" evidence="2">
    <location>
        <begin position="17"/>
        <end position="26"/>
    </location>
</feature>
<accession>D8U2V9</accession>
<dbReference type="Proteomes" id="UP000001058">
    <property type="component" value="Unassembled WGS sequence"/>
</dbReference>
<keyword evidence="5" id="KW-1185">Reference proteome</keyword>
<evidence type="ECO:0000313" key="4">
    <source>
        <dbReference type="EMBL" id="EFJ45965.1"/>
    </source>
</evidence>
<proteinExistence type="predicted"/>
<dbReference type="RefSeq" id="XP_002953043.1">
    <property type="nucleotide sequence ID" value="XM_002952997.1"/>
</dbReference>
<reference evidence="4 5" key="1">
    <citation type="journal article" date="2010" name="Science">
        <title>Genomic analysis of organismal complexity in the multicellular green alga Volvox carteri.</title>
        <authorList>
            <person name="Prochnik S.E."/>
            <person name="Umen J."/>
            <person name="Nedelcu A.M."/>
            <person name="Hallmann A."/>
            <person name="Miller S.M."/>
            <person name="Nishii I."/>
            <person name="Ferris P."/>
            <person name="Kuo A."/>
            <person name="Mitros T."/>
            <person name="Fritz-Laylin L.K."/>
            <person name="Hellsten U."/>
            <person name="Chapman J."/>
            <person name="Simakov O."/>
            <person name="Rensing S.A."/>
            <person name="Terry A."/>
            <person name="Pangilinan J."/>
            <person name="Kapitonov V."/>
            <person name="Jurka J."/>
            <person name="Salamov A."/>
            <person name="Shapiro H."/>
            <person name="Schmutz J."/>
            <person name="Grimwood J."/>
            <person name="Lindquist E."/>
            <person name="Lucas S."/>
            <person name="Grigoriev I.V."/>
            <person name="Schmitt R."/>
            <person name="Kirk D."/>
            <person name="Rokhsar D.S."/>
        </authorList>
    </citation>
    <scope>NUCLEOTIDE SEQUENCE [LARGE SCALE GENOMIC DNA]</scope>
    <source>
        <strain evidence="5">f. Nagariensis / Eve</strain>
    </source>
</reference>
<keyword evidence="1" id="KW-0507">mRNA processing</keyword>
<dbReference type="SUPFAM" id="SSF101233">
    <property type="entry name" value="PWI domain"/>
    <property type="match status" value="1"/>
</dbReference>
<gene>
    <name evidence="4" type="ORF">VOLCADRAFT_63199</name>
</gene>
<feature type="region of interest" description="Disordered" evidence="2">
    <location>
        <begin position="1"/>
        <end position="26"/>
    </location>
</feature>
<evidence type="ECO:0000313" key="5">
    <source>
        <dbReference type="Proteomes" id="UP000001058"/>
    </source>
</evidence>
<dbReference type="STRING" id="3068.D8U2V9"/>
<dbReference type="OrthoDB" id="6275295at2759"/>
<dbReference type="EMBL" id="GL378354">
    <property type="protein sequence ID" value="EFJ45965.1"/>
    <property type="molecule type" value="Genomic_DNA"/>
</dbReference>
<protein>
    <recommendedName>
        <fullName evidence="3">PWI domain-containing protein</fullName>
    </recommendedName>
</protein>
<dbReference type="PROSITE" id="PS51025">
    <property type="entry name" value="PWI"/>
    <property type="match status" value="1"/>
</dbReference>
<evidence type="ECO:0000256" key="2">
    <source>
        <dbReference type="SAM" id="MobiDB-lite"/>
    </source>
</evidence>
<dbReference type="GO" id="GO:0006397">
    <property type="term" value="P:mRNA processing"/>
    <property type="evidence" value="ECO:0007669"/>
    <property type="project" value="UniProtKB-KW"/>
</dbReference>
<dbReference type="Gene3D" id="1.20.1390.10">
    <property type="entry name" value="PWI domain"/>
    <property type="match status" value="1"/>
</dbReference>
<dbReference type="InterPro" id="IPR002483">
    <property type="entry name" value="PWI_dom"/>
</dbReference>
<dbReference type="InterPro" id="IPR052768">
    <property type="entry name" value="RBM25"/>
</dbReference>
<dbReference type="PANTHER" id="PTHR18806">
    <property type="entry name" value="RBM25 PROTEIN"/>
    <property type="match status" value="1"/>
</dbReference>
<dbReference type="eggNOG" id="KOG2253">
    <property type="taxonomic scope" value="Eukaryota"/>
</dbReference>
<evidence type="ECO:0000259" key="3">
    <source>
        <dbReference type="PROSITE" id="PS51025"/>
    </source>
</evidence>
<dbReference type="KEGG" id="vcn:VOLCADRAFT_63199"/>
<dbReference type="Pfam" id="PF01480">
    <property type="entry name" value="PWI"/>
    <property type="match status" value="1"/>
</dbReference>
<feature type="domain" description="PWI" evidence="3">
    <location>
        <begin position="51"/>
        <end position="145"/>
    </location>
</feature>
<dbReference type="AlphaFoldDB" id="D8U2V9"/>
<name>D8U2V9_VOLCA</name>